<feature type="compositionally biased region" description="Low complexity" evidence="1">
    <location>
        <begin position="181"/>
        <end position="228"/>
    </location>
</feature>
<evidence type="ECO:0000313" key="3">
    <source>
        <dbReference type="Proteomes" id="UP000732193"/>
    </source>
</evidence>
<dbReference type="RefSeq" id="WP_203241740.1">
    <property type="nucleotide sequence ID" value="NZ_JAFBRH010000001.1"/>
</dbReference>
<evidence type="ECO:0000256" key="1">
    <source>
        <dbReference type="SAM" id="MobiDB-lite"/>
    </source>
</evidence>
<protein>
    <submittedName>
        <fullName evidence="2">Energy transducer TonB</fullName>
    </submittedName>
</protein>
<dbReference type="EMBL" id="JAFBRM010000001">
    <property type="protein sequence ID" value="MBM1713382.1"/>
    <property type="molecule type" value="Genomic_DNA"/>
</dbReference>
<organism evidence="2 3">
    <name type="scientific">Sulfitobacter geojensis</name>
    <dbReference type="NCBI Taxonomy" id="1342299"/>
    <lineage>
        <taxon>Bacteria</taxon>
        <taxon>Pseudomonadati</taxon>
        <taxon>Pseudomonadota</taxon>
        <taxon>Alphaproteobacteria</taxon>
        <taxon>Rhodobacterales</taxon>
        <taxon>Roseobacteraceae</taxon>
        <taxon>Sulfitobacter</taxon>
    </lineage>
</organism>
<reference evidence="2 3" key="1">
    <citation type="submission" date="2021-01" db="EMBL/GenBank/DDBJ databases">
        <title>Diatom-associated Roseobacters Show Island Model of Population Structure.</title>
        <authorList>
            <person name="Qu L."/>
            <person name="Feng X."/>
            <person name="Chen Y."/>
            <person name="Li L."/>
            <person name="Wang X."/>
            <person name="Hu Z."/>
            <person name="Wang H."/>
            <person name="Luo H."/>
        </authorList>
    </citation>
    <scope>NUCLEOTIDE SEQUENCE [LARGE SCALE GENOMIC DNA]</scope>
    <source>
        <strain evidence="2 3">TR60-84</strain>
    </source>
</reference>
<comment type="caution">
    <text evidence="2">The sequence shown here is derived from an EMBL/GenBank/DDBJ whole genome shotgun (WGS) entry which is preliminary data.</text>
</comment>
<name>A0AAE3B5K5_9RHOB</name>
<dbReference type="Gene3D" id="3.30.1150.10">
    <property type="match status" value="1"/>
</dbReference>
<evidence type="ECO:0000313" key="2">
    <source>
        <dbReference type="EMBL" id="MBM1713382.1"/>
    </source>
</evidence>
<accession>A0AAE3B5K5</accession>
<dbReference type="Proteomes" id="UP000732193">
    <property type="component" value="Unassembled WGS sequence"/>
</dbReference>
<feature type="compositionally biased region" description="Low complexity" evidence="1">
    <location>
        <begin position="236"/>
        <end position="246"/>
    </location>
</feature>
<proteinExistence type="predicted"/>
<dbReference type="AlphaFoldDB" id="A0AAE3B5K5"/>
<feature type="region of interest" description="Disordered" evidence="1">
    <location>
        <begin position="127"/>
        <end position="246"/>
    </location>
</feature>
<keyword evidence="3" id="KW-1185">Reference proteome</keyword>
<feature type="region of interest" description="Disordered" evidence="1">
    <location>
        <begin position="53"/>
        <end position="107"/>
    </location>
</feature>
<feature type="compositionally biased region" description="Low complexity" evidence="1">
    <location>
        <begin position="89"/>
        <end position="107"/>
    </location>
</feature>
<sequence>MHTGQYISGAGHLGLIGWLLLGGLFADKPEPFEMTEVSVISGADFEAMMAAQQAPQSTTEVAQPATPDASTDVPEVSTAPDTAIEQPAPVQVETPPEDTPPQTDELPAEAPVEELPQDLAEPVGDIAVLAPQTAPEAAPRPVERVAPEPVAQPEPEAQPDTETREAVTPDAAGEAPEQEAQEAAAPEEAVAEIVTEATSAPAASTRPPGRRPAAPTPQVAQAPAVETPSPTPAPEAPSTDGGSVNNDDVLAALAAAQEAVSAPSGPPLSAGEKDALRAQIAKCWNIGSLSTEALGTTVVIGVKMNSDATPVNDSIRMISASGGSDASARRVYDSARRAIILCGSRGYDLPADKYSQWQNIEMTFDPSKMGF</sequence>
<gene>
    <name evidence="2" type="ORF">JQV55_07415</name>
</gene>